<sequence length="528" mass="57485">MNEGATCDAHNRSSILSTYIQYQCQIPRPALTDQDVGLPLPPTGNHHHQSTNKWLLLDTDFSFRIHLGNMNEGATCDAHNRSSILSTYIQYQCQIPRPALTDQDVGLPLPPTGNHHHQSTNKWLLLDTDFSFRIHLGNMNEGATCDAHNRSSILSTYIQYQCQIPRPALTDQDVGLPLPPTGLGPQNMNEGATCDAHNRSSILSTYIQYQCQIPRPALTDQDVGLPLPPTVLVDGSCKVLHEELALQWVVASGATRDLAMHNSWAFFELMIKSMVEYLAWSGARAAARKARFPDHYTDDVTTLVNNVTAEIIAKVDGGVAGVGGARAAARKARFPDHYTDDVTTLVNNVTAEIIAKYEKNSRLTQSLNNSLAFFLFDLLSIADRGWVLALTRGYCKQVAAKIASLPDAVVLVHYKASVLLAQYSGSGWVLALTRGYCKQVAAKIASLPDAVVLVHYKASLNFMRIICSHEHLVPLSLPPAPRSRPPSPLSSRVSASSCAAPALSAAFRAAHYLPAALLSDVAAALDLP</sequence>
<name>A0A8S4F0C8_PLUXY</name>
<dbReference type="GO" id="GO:0005085">
    <property type="term" value="F:guanyl-nucleotide exchange factor activity"/>
    <property type="evidence" value="ECO:0007669"/>
    <property type="project" value="InterPro"/>
</dbReference>
<dbReference type="GO" id="GO:0007264">
    <property type="term" value="P:small GTPase-mediated signal transduction"/>
    <property type="evidence" value="ECO:0007669"/>
    <property type="project" value="InterPro"/>
</dbReference>
<evidence type="ECO:0000313" key="2">
    <source>
        <dbReference type="Proteomes" id="UP000653454"/>
    </source>
</evidence>
<proteinExistence type="predicted"/>
<dbReference type="AlphaFoldDB" id="A0A8S4F0C8"/>
<dbReference type="Proteomes" id="UP000653454">
    <property type="component" value="Unassembled WGS sequence"/>
</dbReference>
<accession>A0A8S4F0C8</accession>
<dbReference type="EMBL" id="CAJHNJ030000025">
    <property type="protein sequence ID" value="CAG9121668.1"/>
    <property type="molecule type" value="Genomic_DNA"/>
</dbReference>
<dbReference type="InterPro" id="IPR026791">
    <property type="entry name" value="DOCK"/>
</dbReference>
<dbReference type="PANTHER" id="PTHR23317:SF76">
    <property type="entry name" value="LD20667P"/>
    <property type="match status" value="1"/>
</dbReference>
<organism evidence="1 2">
    <name type="scientific">Plutella xylostella</name>
    <name type="common">Diamondback moth</name>
    <name type="synonym">Plutella maculipennis</name>
    <dbReference type="NCBI Taxonomy" id="51655"/>
    <lineage>
        <taxon>Eukaryota</taxon>
        <taxon>Metazoa</taxon>
        <taxon>Ecdysozoa</taxon>
        <taxon>Arthropoda</taxon>
        <taxon>Hexapoda</taxon>
        <taxon>Insecta</taxon>
        <taxon>Pterygota</taxon>
        <taxon>Neoptera</taxon>
        <taxon>Endopterygota</taxon>
        <taxon>Lepidoptera</taxon>
        <taxon>Glossata</taxon>
        <taxon>Ditrysia</taxon>
        <taxon>Yponomeutoidea</taxon>
        <taxon>Plutellidae</taxon>
        <taxon>Plutella</taxon>
    </lineage>
</organism>
<evidence type="ECO:0000313" key="1">
    <source>
        <dbReference type="EMBL" id="CAG9121668.1"/>
    </source>
</evidence>
<comment type="caution">
    <text evidence="1">The sequence shown here is derived from an EMBL/GenBank/DDBJ whole genome shotgun (WGS) entry which is preliminary data.</text>
</comment>
<gene>
    <name evidence="1" type="ORF">PLXY2_LOCUS7445</name>
</gene>
<reference evidence="1" key="1">
    <citation type="submission" date="2020-11" db="EMBL/GenBank/DDBJ databases">
        <authorList>
            <person name="Whiteford S."/>
        </authorList>
    </citation>
    <scope>NUCLEOTIDE SEQUENCE</scope>
</reference>
<keyword evidence="2" id="KW-1185">Reference proteome</keyword>
<protein>
    <submittedName>
        <fullName evidence="1">(diamondback moth) hypothetical protein</fullName>
    </submittedName>
</protein>
<dbReference type="PANTHER" id="PTHR23317">
    <property type="entry name" value="DEDICATOR OF CYTOKINESIS DOCK"/>
    <property type="match status" value="1"/>
</dbReference>